<dbReference type="GO" id="GO:0005737">
    <property type="term" value="C:cytoplasm"/>
    <property type="evidence" value="ECO:0007669"/>
    <property type="project" value="UniProtKB-SubCell"/>
</dbReference>
<dbReference type="GO" id="GO:0007399">
    <property type="term" value="P:nervous system development"/>
    <property type="evidence" value="ECO:0007669"/>
    <property type="project" value="UniProtKB-KW"/>
</dbReference>
<keyword evidence="6" id="KW-0963">Cytoplasm</keyword>
<dbReference type="GO" id="GO:0015631">
    <property type="term" value="F:tubulin binding"/>
    <property type="evidence" value="ECO:0007669"/>
    <property type="project" value="InterPro"/>
</dbReference>
<dbReference type="OrthoDB" id="10061257at2759"/>
<dbReference type="PANTHER" id="PTHR34917:SF1">
    <property type="entry name" value="RBPJ-INTERACTING AND TUBULIN-ASSOCIATED PROTEIN 1"/>
    <property type="match status" value="1"/>
</dbReference>
<dbReference type="InterPro" id="IPR031418">
    <property type="entry name" value="RITA1"/>
</dbReference>
<evidence type="ECO:0000256" key="3">
    <source>
        <dbReference type="ARBA" id="ARBA00010906"/>
    </source>
</evidence>
<proteinExistence type="inferred from homology"/>
<keyword evidence="8" id="KW-0914">Notch signaling pathway</keyword>
<accession>A0A8S3ZFZ8</accession>
<keyword evidence="7" id="KW-0524">Neurogenesis</keyword>
<dbReference type="GO" id="GO:0005634">
    <property type="term" value="C:nucleus"/>
    <property type="evidence" value="ECO:0007669"/>
    <property type="project" value="UniProtKB-SubCell"/>
</dbReference>
<evidence type="ECO:0000256" key="9">
    <source>
        <dbReference type="ARBA" id="ARBA00023242"/>
    </source>
</evidence>
<dbReference type="Proteomes" id="UP000678393">
    <property type="component" value="Unassembled WGS sequence"/>
</dbReference>
<dbReference type="PANTHER" id="PTHR34917">
    <property type="entry name" value="RBPJ-INTERACTING AND TUBULIN-ASSOCIATED PROTEIN 1"/>
    <property type="match status" value="1"/>
</dbReference>
<dbReference type="Pfam" id="PF17066">
    <property type="entry name" value="RITA"/>
    <property type="match status" value="1"/>
</dbReference>
<evidence type="ECO:0000256" key="2">
    <source>
        <dbReference type="ARBA" id="ARBA00004496"/>
    </source>
</evidence>
<dbReference type="AlphaFoldDB" id="A0A8S3ZFZ8"/>
<gene>
    <name evidence="13" type="ORF">CUNI_LOCUS11610</name>
</gene>
<reference evidence="13" key="1">
    <citation type="submission" date="2021-04" db="EMBL/GenBank/DDBJ databases">
        <authorList>
            <consortium name="Molecular Ecology Group"/>
        </authorList>
    </citation>
    <scope>NUCLEOTIDE SEQUENCE</scope>
</reference>
<evidence type="ECO:0000256" key="10">
    <source>
        <dbReference type="ARBA" id="ARBA00024957"/>
    </source>
</evidence>
<evidence type="ECO:0000256" key="11">
    <source>
        <dbReference type="ARBA" id="ARBA00031318"/>
    </source>
</evidence>
<dbReference type="EMBL" id="CAJHNH020002231">
    <property type="protein sequence ID" value="CAG5126052.1"/>
    <property type="molecule type" value="Genomic_DNA"/>
</dbReference>
<evidence type="ECO:0000256" key="8">
    <source>
        <dbReference type="ARBA" id="ARBA00022976"/>
    </source>
</evidence>
<keyword evidence="9" id="KW-0539">Nucleus</keyword>
<evidence type="ECO:0000256" key="1">
    <source>
        <dbReference type="ARBA" id="ARBA00004123"/>
    </source>
</evidence>
<evidence type="ECO:0000256" key="5">
    <source>
        <dbReference type="ARBA" id="ARBA00014447"/>
    </source>
</evidence>
<evidence type="ECO:0000313" key="14">
    <source>
        <dbReference type="Proteomes" id="UP000678393"/>
    </source>
</evidence>
<evidence type="ECO:0000256" key="4">
    <source>
        <dbReference type="ARBA" id="ARBA00011667"/>
    </source>
</evidence>
<dbReference type="GO" id="GO:0007219">
    <property type="term" value="P:Notch signaling pathway"/>
    <property type="evidence" value="ECO:0007669"/>
    <property type="project" value="UniProtKB-KW"/>
</dbReference>
<evidence type="ECO:0000256" key="7">
    <source>
        <dbReference type="ARBA" id="ARBA00022902"/>
    </source>
</evidence>
<organism evidence="13 14">
    <name type="scientific">Candidula unifasciata</name>
    <dbReference type="NCBI Taxonomy" id="100452"/>
    <lineage>
        <taxon>Eukaryota</taxon>
        <taxon>Metazoa</taxon>
        <taxon>Spiralia</taxon>
        <taxon>Lophotrochozoa</taxon>
        <taxon>Mollusca</taxon>
        <taxon>Gastropoda</taxon>
        <taxon>Heterobranchia</taxon>
        <taxon>Euthyneura</taxon>
        <taxon>Panpulmonata</taxon>
        <taxon>Eupulmonata</taxon>
        <taxon>Stylommatophora</taxon>
        <taxon>Helicina</taxon>
        <taxon>Helicoidea</taxon>
        <taxon>Geomitridae</taxon>
        <taxon>Candidula</taxon>
    </lineage>
</organism>
<dbReference type="GO" id="GO:0051168">
    <property type="term" value="P:nuclear export"/>
    <property type="evidence" value="ECO:0007669"/>
    <property type="project" value="InterPro"/>
</dbReference>
<comment type="similarity">
    <text evidence="3">Belongs to the RITA family.</text>
</comment>
<keyword evidence="14" id="KW-1185">Reference proteome</keyword>
<evidence type="ECO:0000256" key="12">
    <source>
        <dbReference type="SAM" id="MobiDB-lite"/>
    </source>
</evidence>
<comment type="caution">
    <text evidence="13">The sequence shown here is derived from an EMBL/GenBank/DDBJ whole genome shotgun (WGS) entry which is preliminary data.</text>
</comment>
<dbReference type="GO" id="GO:0045746">
    <property type="term" value="P:negative regulation of Notch signaling pathway"/>
    <property type="evidence" value="ECO:0007669"/>
    <property type="project" value="TreeGrafter"/>
</dbReference>
<comment type="subcellular location">
    <subcellularLocation>
        <location evidence="2">Cytoplasm</location>
    </subcellularLocation>
    <subcellularLocation>
        <location evidence="1">Nucleus</location>
    </subcellularLocation>
</comment>
<evidence type="ECO:0000313" key="13">
    <source>
        <dbReference type="EMBL" id="CAG5126052.1"/>
    </source>
</evidence>
<comment type="subunit">
    <text evidence="4">Interacts with RBPJ/RBPSUH.</text>
</comment>
<name>A0A8S3ZFZ8_9EUPU</name>
<feature type="region of interest" description="Disordered" evidence="12">
    <location>
        <begin position="1"/>
        <end position="28"/>
    </location>
</feature>
<evidence type="ECO:0000256" key="6">
    <source>
        <dbReference type="ARBA" id="ARBA00022490"/>
    </source>
</evidence>
<protein>
    <recommendedName>
        <fullName evidence="5">RBPJ-interacting and tubulin-associated protein 1</fullName>
    </recommendedName>
    <alternativeName>
        <fullName evidence="11">RBPJ-interacting and tubulin-associated protein</fullName>
    </alternativeName>
</protein>
<comment type="function">
    <text evidence="10">Tubulin-binding protein that acts as a negative regulator of Notch signaling pathway. Shuttles between the cytoplasm and the nucleus and mediates the nuclear export of RBPJ/RBPSUH, thereby preventing the interaction between RBPJ/RBPSUH and NICD product of Notch proteins (Notch intracellular domain), leading to down-regulate Notch-mediated transcription. May play a role in neurogenesis.</text>
</comment>
<sequence>MSSGGFEVKGARAPSVLSSHRPKSSTKNGYHILAHTSSVDELLFSSQHPSRLNDPIINFKAPWDHPKPQPPFHTFGTVQEKIETRNKVRGPPLLWCPAPGSATHTREKTKTRSSVDDAGYLWSTRGHFRHLKHKPTFVDETLFGPRLEEPSFKAPWDVKKNSEMKHSNYCNVDVVDNKEALTHGALSDFRRTSISRPESARGVSGHPEPQNHGAKVVKPVWKP</sequence>
<feature type="region of interest" description="Disordered" evidence="12">
    <location>
        <begin position="89"/>
        <end position="112"/>
    </location>
</feature>
<feature type="region of interest" description="Disordered" evidence="12">
    <location>
        <begin position="193"/>
        <end position="223"/>
    </location>
</feature>